<sequence length="379" mass="40444">MNKKILKKPSAWIISIVALAIITAAVSYYHLSNTTKATTTAAKATAVTVATVKTQAIPLQLSAVGTVISPRTVMLKAQQAGVIRHIYFHSGEQVHQGQLLLQIDNAKQKAALAAAQANLFSLEADYKRNLLMAKNDQATVSPNTLDQKLGAVRAAKANVAKAKENLLETQVRAPFSGQISALEAVSNSSDATGAALNQDTQITLGGYLEEGDNIVVLTEPKNILIQYQLPQEYSADMAVGQPVQITCAQQASTQTFTGKVSYISPTLLTNSHAYLARATVHLAANRDTLKPGMTVLLTQTLQQGRQTLAVPGLSLVPSLTGFSVYMIENHKARAVPVQTGNRYDTWVAINQGVKAGDKIIVSGLNDIHPGSLVKVTQTL</sequence>
<dbReference type="Gene3D" id="2.40.30.170">
    <property type="match status" value="1"/>
</dbReference>
<dbReference type="InterPro" id="IPR058637">
    <property type="entry name" value="YknX-like_C"/>
</dbReference>
<evidence type="ECO:0000256" key="1">
    <source>
        <dbReference type="ARBA" id="ARBA00009477"/>
    </source>
</evidence>
<name>A0ABX3A2M5_9GAMM</name>
<comment type="similarity">
    <text evidence="1">Belongs to the membrane fusion protein (MFP) (TC 8.A.1) family.</text>
</comment>
<comment type="caution">
    <text evidence="7">The sequence shown here is derived from an EMBL/GenBank/DDBJ whole genome shotgun (WGS) entry which is preliminary data.</text>
</comment>
<dbReference type="Gene3D" id="2.40.420.20">
    <property type="match status" value="1"/>
</dbReference>
<dbReference type="Pfam" id="PF25989">
    <property type="entry name" value="YknX_C"/>
    <property type="match status" value="1"/>
</dbReference>
<protein>
    <recommendedName>
        <fullName evidence="9">RND efflux pump membrane fusion protein barrel-sandwich domain-containing protein</fullName>
    </recommendedName>
</protein>
<dbReference type="Pfam" id="PF25954">
    <property type="entry name" value="Beta-barrel_RND_2"/>
    <property type="match status" value="1"/>
</dbReference>
<dbReference type="Gene3D" id="2.40.50.100">
    <property type="match status" value="1"/>
</dbReference>
<dbReference type="RefSeq" id="WP_069312910.1">
    <property type="nucleotide sequence ID" value="NZ_MDTU01000001.1"/>
</dbReference>
<dbReference type="InterPro" id="IPR058625">
    <property type="entry name" value="MdtA-like_BSH"/>
</dbReference>
<organism evidence="7 8">
    <name type="scientific">Piscirickettsia litoralis</name>
    <dbReference type="NCBI Taxonomy" id="1891921"/>
    <lineage>
        <taxon>Bacteria</taxon>
        <taxon>Pseudomonadati</taxon>
        <taxon>Pseudomonadota</taxon>
        <taxon>Gammaproteobacteria</taxon>
        <taxon>Thiotrichales</taxon>
        <taxon>Piscirickettsiaceae</taxon>
        <taxon>Piscirickettsia</taxon>
    </lineage>
</organism>
<feature type="domain" description="Multidrug resistance protein MdtA-like barrel-sandwich hybrid" evidence="4">
    <location>
        <begin position="71"/>
        <end position="181"/>
    </location>
</feature>
<evidence type="ECO:0000256" key="3">
    <source>
        <dbReference type="SAM" id="Phobius"/>
    </source>
</evidence>
<proteinExistence type="inferred from homology"/>
<feature type="coiled-coil region" evidence="2">
    <location>
        <begin position="145"/>
        <end position="172"/>
    </location>
</feature>
<evidence type="ECO:0008006" key="9">
    <source>
        <dbReference type="Google" id="ProtNLM"/>
    </source>
</evidence>
<dbReference type="PANTHER" id="PTHR30469">
    <property type="entry name" value="MULTIDRUG RESISTANCE PROTEIN MDTA"/>
    <property type="match status" value="1"/>
</dbReference>
<gene>
    <name evidence="7" type="ORF">BGC07_09520</name>
</gene>
<dbReference type="Gene3D" id="1.10.287.470">
    <property type="entry name" value="Helix hairpin bin"/>
    <property type="match status" value="1"/>
</dbReference>
<keyword evidence="3" id="KW-1133">Transmembrane helix</keyword>
<keyword evidence="3" id="KW-0812">Transmembrane</keyword>
<reference evidence="7 8" key="1">
    <citation type="submission" date="2016-08" db="EMBL/GenBank/DDBJ databases">
        <title>Draft genome sequence of Candidatus Piscirickettsia litoralis, from seawater.</title>
        <authorList>
            <person name="Wan X."/>
            <person name="Lee A.J."/>
            <person name="Hou S."/>
            <person name="Donachie S.P."/>
        </authorList>
    </citation>
    <scope>NUCLEOTIDE SEQUENCE [LARGE SCALE GENOMIC DNA]</scope>
    <source>
        <strain evidence="7 8">Y2</strain>
    </source>
</reference>
<accession>A0ABX3A2M5</accession>
<dbReference type="Proteomes" id="UP000094329">
    <property type="component" value="Unassembled WGS sequence"/>
</dbReference>
<dbReference type="NCBIfam" id="TIGR01730">
    <property type="entry name" value="RND_mfp"/>
    <property type="match status" value="1"/>
</dbReference>
<dbReference type="SUPFAM" id="SSF111369">
    <property type="entry name" value="HlyD-like secretion proteins"/>
    <property type="match status" value="1"/>
</dbReference>
<feature type="transmembrane region" description="Helical" evidence="3">
    <location>
        <begin position="12"/>
        <end position="31"/>
    </location>
</feature>
<dbReference type="InterPro" id="IPR006143">
    <property type="entry name" value="RND_pump_MFP"/>
</dbReference>
<evidence type="ECO:0000259" key="4">
    <source>
        <dbReference type="Pfam" id="PF25917"/>
    </source>
</evidence>
<evidence type="ECO:0000313" key="8">
    <source>
        <dbReference type="Proteomes" id="UP000094329"/>
    </source>
</evidence>
<dbReference type="Pfam" id="PF25917">
    <property type="entry name" value="BSH_RND"/>
    <property type="match status" value="1"/>
</dbReference>
<dbReference type="EMBL" id="MDTU01000001">
    <property type="protein sequence ID" value="ODN43111.1"/>
    <property type="molecule type" value="Genomic_DNA"/>
</dbReference>
<dbReference type="InterPro" id="IPR058792">
    <property type="entry name" value="Beta-barrel_RND_2"/>
</dbReference>
<evidence type="ECO:0000256" key="2">
    <source>
        <dbReference type="SAM" id="Coils"/>
    </source>
</evidence>
<evidence type="ECO:0000259" key="5">
    <source>
        <dbReference type="Pfam" id="PF25954"/>
    </source>
</evidence>
<keyword evidence="2" id="KW-0175">Coiled coil</keyword>
<evidence type="ECO:0000259" key="6">
    <source>
        <dbReference type="Pfam" id="PF25989"/>
    </source>
</evidence>
<keyword evidence="8" id="KW-1185">Reference proteome</keyword>
<keyword evidence="3" id="KW-0472">Membrane</keyword>
<evidence type="ECO:0000313" key="7">
    <source>
        <dbReference type="EMBL" id="ODN43111.1"/>
    </source>
</evidence>
<feature type="domain" description="CusB-like beta-barrel" evidence="5">
    <location>
        <begin position="225"/>
        <end position="298"/>
    </location>
</feature>
<dbReference type="PANTHER" id="PTHR30469:SF36">
    <property type="entry name" value="BLL3903 PROTEIN"/>
    <property type="match status" value="1"/>
</dbReference>
<feature type="domain" description="YknX-like C-terminal permuted SH3-like" evidence="6">
    <location>
        <begin position="308"/>
        <end position="375"/>
    </location>
</feature>